<gene>
    <name evidence="1" type="ORF">IP93_01991</name>
</gene>
<accession>A0A562LP39</accession>
<comment type="caution">
    <text evidence="1">The sequence shown here is derived from an EMBL/GenBank/DDBJ whole genome shotgun (WGS) entry which is preliminary data.</text>
</comment>
<dbReference type="EMBL" id="VLKP01000008">
    <property type="protein sequence ID" value="TWI09375.1"/>
    <property type="molecule type" value="Genomic_DNA"/>
</dbReference>
<evidence type="ECO:0000313" key="2">
    <source>
        <dbReference type="Proteomes" id="UP000316471"/>
    </source>
</evidence>
<dbReference type="RefSeq" id="WP_158636321.1">
    <property type="nucleotide sequence ID" value="NZ_VLKP01000008.1"/>
</dbReference>
<dbReference type="Proteomes" id="UP000316471">
    <property type="component" value="Unassembled WGS sequence"/>
</dbReference>
<proteinExistence type="predicted"/>
<sequence length="51" mass="5350">MKHCKNLAAKAANPVSTMPVRACPCHALTAMLLIGDLGTPSVVRDFVEVTA</sequence>
<name>A0A562LP39_9GAMM</name>
<evidence type="ECO:0000313" key="1">
    <source>
        <dbReference type="EMBL" id="TWI09375.1"/>
    </source>
</evidence>
<dbReference type="AlphaFoldDB" id="A0A562LP39"/>
<reference evidence="1 2" key="1">
    <citation type="journal article" date="2015" name="Stand. Genomic Sci.">
        <title>Genomic Encyclopedia of Bacterial and Archaeal Type Strains, Phase III: the genomes of soil and plant-associated and newly described type strains.</title>
        <authorList>
            <person name="Whitman W.B."/>
            <person name="Woyke T."/>
            <person name="Klenk H.P."/>
            <person name="Zhou Y."/>
            <person name="Lilburn T.G."/>
            <person name="Beck B.J."/>
            <person name="De Vos P."/>
            <person name="Vandamme P."/>
            <person name="Eisen J.A."/>
            <person name="Garrity G."/>
            <person name="Hugenholtz P."/>
            <person name="Kyrpides N.C."/>
        </authorList>
    </citation>
    <scope>NUCLEOTIDE SEQUENCE [LARGE SCALE GENOMIC DNA]</scope>
    <source>
        <strain evidence="1 2">CGMCC 1.10136</strain>
    </source>
</reference>
<organism evidence="1 2">
    <name type="scientific">Aerolutibacter ruishenii</name>
    <dbReference type="NCBI Taxonomy" id="686800"/>
    <lineage>
        <taxon>Bacteria</taxon>
        <taxon>Pseudomonadati</taxon>
        <taxon>Pseudomonadota</taxon>
        <taxon>Gammaproteobacteria</taxon>
        <taxon>Lysobacterales</taxon>
        <taxon>Lysobacteraceae</taxon>
        <taxon>Aerolutibacter</taxon>
    </lineage>
</organism>
<keyword evidence="2" id="KW-1185">Reference proteome</keyword>
<protein>
    <submittedName>
        <fullName evidence="1">Uncharacterized protein</fullName>
    </submittedName>
</protein>